<proteinExistence type="predicted"/>
<evidence type="ECO:0000313" key="2">
    <source>
        <dbReference type="Proteomes" id="UP000696485"/>
    </source>
</evidence>
<dbReference type="EMBL" id="JAAAUY010000885">
    <property type="protein sequence ID" value="KAF9325698.1"/>
    <property type="molecule type" value="Genomic_DNA"/>
</dbReference>
<sequence>MTAQAQAHGRILIRRVLSKLQGRGKVIDSTIFGKFRGTCVEPGEGLRSPDEFCGSAKAIACFAPWGHRESVLDNVHAAVVRLLRETFANQTPQVQAAMVDGVHSFCPDNCQDWITPFQDIMLAWEQHEHPRQYKVTPNCLALGQGGI</sequence>
<comment type="caution">
    <text evidence="1">The sequence shown here is derived from an EMBL/GenBank/DDBJ whole genome shotgun (WGS) entry which is preliminary data.</text>
</comment>
<reference evidence="1" key="1">
    <citation type="journal article" date="2020" name="Fungal Divers.">
        <title>Resolving the Mortierellaceae phylogeny through synthesis of multi-gene phylogenetics and phylogenomics.</title>
        <authorList>
            <person name="Vandepol N."/>
            <person name="Liber J."/>
            <person name="Desiro A."/>
            <person name="Na H."/>
            <person name="Kennedy M."/>
            <person name="Barry K."/>
            <person name="Grigoriev I.V."/>
            <person name="Miller A.N."/>
            <person name="O'Donnell K."/>
            <person name="Stajich J.E."/>
            <person name="Bonito G."/>
        </authorList>
    </citation>
    <scope>NUCLEOTIDE SEQUENCE</scope>
    <source>
        <strain evidence="1">NVP1</strain>
    </source>
</reference>
<dbReference type="Proteomes" id="UP000696485">
    <property type="component" value="Unassembled WGS sequence"/>
</dbReference>
<name>A0A9P5SCS9_9FUNG</name>
<gene>
    <name evidence="1" type="ORF">BG006_010828</name>
</gene>
<organism evidence="1 2">
    <name type="scientific">Podila minutissima</name>
    <dbReference type="NCBI Taxonomy" id="64525"/>
    <lineage>
        <taxon>Eukaryota</taxon>
        <taxon>Fungi</taxon>
        <taxon>Fungi incertae sedis</taxon>
        <taxon>Mucoromycota</taxon>
        <taxon>Mortierellomycotina</taxon>
        <taxon>Mortierellomycetes</taxon>
        <taxon>Mortierellales</taxon>
        <taxon>Mortierellaceae</taxon>
        <taxon>Podila</taxon>
    </lineage>
</organism>
<dbReference type="AlphaFoldDB" id="A0A9P5SCS9"/>
<keyword evidence="2" id="KW-1185">Reference proteome</keyword>
<evidence type="ECO:0000313" key="1">
    <source>
        <dbReference type="EMBL" id="KAF9325698.1"/>
    </source>
</evidence>
<protein>
    <submittedName>
        <fullName evidence="1">Uncharacterized protein</fullName>
    </submittedName>
</protein>
<accession>A0A9P5SCS9</accession>